<sequence length="97" mass="11086">MDLESFSLSNVDLLQQLATLEWIHNGDPAMLEKITAARVGYELYERVSGHREIEALKTQTILAIAKYIKDHPKASKEELTTEIVNQIKNFAQKVEKM</sequence>
<protein>
    <submittedName>
        <fullName evidence="2">Uncharacterized protein</fullName>
    </submittedName>
</protein>
<evidence type="ECO:0000313" key="2">
    <source>
        <dbReference type="EMBL" id="KAL3873684.1"/>
    </source>
</evidence>
<proteinExistence type="predicted"/>
<evidence type="ECO:0000313" key="1">
    <source>
        <dbReference type="EMBL" id="KAL3873664.1"/>
    </source>
</evidence>
<reference evidence="2 3" key="1">
    <citation type="submission" date="2024-11" db="EMBL/GenBank/DDBJ databases">
        <title>Chromosome-level genome assembly of the freshwater bivalve Anodonta woodiana.</title>
        <authorList>
            <person name="Chen X."/>
        </authorList>
    </citation>
    <scope>NUCLEOTIDE SEQUENCE [LARGE SCALE GENOMIC DNA]</scope>
    <source>
        <strain evidence="2">MN2024</strain>
        <tissue evidence="2">Gills</tissue>
    </source>
</reference>
<keyword evidence="3" id="KW-1185">Reference proteome</keyword>
<comment type="caution">
    <text evidence="2">The sequence shown here is derived from an EMBL/GenBank/DDBJ whole genome shotgun (WGS) entry which is preliminary data.</text>
</comment>
<evidence type="ECO:0000313" key="3">
    <source>
        <dbReference type="Proteomes" id="UP001634394"/>
    </source>
</evidence>
<dbReference type="Proteomes" id="UP001634394">
    <property type="component" value="Unassembled WGS sequence"/>
</dbReference>
<dbReference type="EMBL" id="JBJQND010000006">
    <property type="protein sequence ID" value="KAL3873664.1"/>
    <property type="molecule type" value="Genomic_DNA"/>
</dbReference>
<dbReference type="EMBL" id="JBJQND010000006">
    <property type="protein sequence ID" value="KAL3873684.1"/>
    <property type="molecule type" value="Genomic_DNA"/>
</dbReference>
<organism evidence="2 3">
    <name type="scientific">Sinanodonta woodiana</name>
    <name type="common">Chinese pond mussel</name>
    <name type="synonym">Anodonta woodiana</name>
    <dbReference type="NCBI Taxonomy" id="1069815"/>
    <lineage>
        <taxon>Eukaryota</taxon>
        <taxon>Metazoa</taxon>
        <taxon>Spiralia</taxon>
        <taxon>Lophotrochozoa</taxon>
        <taxon>Mollusca</taxon>
        <taxon>Bivalvia</taxon>
        <taxon>Autobranchia</taxon>
        <taxon>Heteroconchia</taxon>
        <taxon>Palaeoheterodonta</taxon>
        <taxon>Unionida</taxon>
        <taxon>Unionoidea</taxon>
        <taxon>Unionidae</taxon>
        <taxon>Unioninae</taxon>
        <taxon>Sinanodonta</taxon>
    </lineage>
</organism>
<dbReference type="AlphaFoldDB" id="A0ABD3WI96"/>
<name>A0ABD3WI96_SINWO</name>
<gene>
    <name evidence="1" type="ORF">ACJMK2_036758</name>
    <name evidence="2" type="ORF">ACJMK2_036776</name>
</gene>
<accession>A0ABD3WI96</accession>